<accession>A0A3B0Y4N1</accession>
<organism evidence="2">
    <name type="scientific">hydrothermal vent metagenome</name>
    <dbReference type="NCBI Taxonomy" id="652676"/>
    <lineage>
        <taxon>unclassified sequences</taxon>
        <taxon>metagenomes</taxon>
        <taxon>ecological metagenomes</taxon>
    </lineage>
</organism>
<feature type="compositionally biased region" description="Polar residues" evidence="1">
    <location>
        <begin position="111"/>
        <end position="121"/>
    </location>
</feature>
<evidence type="ECO:0000256" key="1">
    <source>
        <dbReference type="SAM" id="MobiDB-lite"/>
    </source>
</evidence>
<dbReference type="AlphaFoldDB" id="A0A3B0Y4N1"/>
<reference evidence="2" key="1">
    <citation type="submission" date="2018-06" db="EMBL/GenBank/DDBJ databases">
        <authorList>
            <person name="Zhirakovskaya E."/>
        </authorList>
    </citation>
    <scope>NUCLEOTIDE SEQUENCE</scope>
</reference>
<name>A0A3B0Y4N1_9ZZZZ</name>
<dbReference type="EMBL" id="UOFL01000092">
    <property type="protein sequence ID" value="VAW75698.1"/>
    <property type="molecule type" value="Genomic_DNA"/>
</dbReference>
<feature type="compositionally biased region" description="Polar residues" evidence="1">
    <location>
        <begin position="85"/>
        <end position="99"/>
    </location>
</feature>
<gene>
    <name evidence="2" type="ORF">MNBD_GAMMA12-1554</name>
</gene>
<protein>
    <submittedName>
        <fullName evidence="2">Uncharacterized protein</fullName>
    </submittedName>
</protein>
<evidence type="ECO:0000313" key="2">
    <source>
        <dbReference type="EMBL" id="VAW75698.1"/>
    </source>
</evidence>
<proteinExistence type="predicted"/>
<feature type="region of interest" description="Disordered" evidence="1">
    <location>
        <begin position="72"/>
        <end position="121"/>
    </location>
</feature>
<feature type="compositionally biased region" description="Basic and acidic residues" evidence="1">
    <location>
        <begin position="72"/>
        <end position="83"/>
    </location>
</feature>
<sequence>MSNNFQVVFHGLASSGTTIDQLKTNIAKLYNTEVKNVESLFKGSAVVIKDNLDEATAHKYAEVFRKQGAQCELRDKSEAKPKEPTNVSNTDSDANQKSQAAELAQGDDSTDQSQAEQESSKVIETVAIQSSKPETNRPVAAQKSDALVSGVIAEEISERQSVTAQSTTNAGGITLAKKCTVVLDDYVGSMAEISVADTGSTIVEIKQVDTPDINTSHFEVAEAGETLIEFKEIAEPEISTDSFSLAAVGSDIKGGSD</sequence>